<feature type="chain" id="PRO_5046077946" description="Repeat domain-containing protein" evidence="1">
    <location>
        <begin position="20"/>
        <end position="234"/>
    </location>
</feature>
<evidence type="ECO:0000256" key="1">
    <source>
        <dbReference type="SAM" id="SignalP"/>
    </source>
</evidence>
<evidence type="ECO:0000313" key="3">
    <source>
        <dbReference type="Proteomes" id="UP001431449"/>
    </source>
</evidence>
<protein>
    <recommendedName>
        <fullName evidence="4">Repeat domain-containing protein</fullName>
    </recommendedName>
</protein>
<dbReference type="Proteomes" id="UP001431449">
    <property type="component" value="Unassembled WGS sequence"/>
</dbReference>
<sequence length="234" mass="24848">MHRPILALLCLAAAGGCLAEAPTGAFMALGNGGQFAAGSFPKTDDWLGLECDGNGCSLNQVYPAIGRGAMRNILDEDEPTDVVHVHGPVIAVFSGLPALRNPVATWGRDPVLASPYAGGEAQGRFDLPLGEKGLHWEWQRSEDGHQFQHRLTDGERSQVLFELPAEGHYGGDTSTPALNWIGDIDGDGRLDLLLSLPDDSCSFDQRLYLSSLAAPGEWLGLAARFAGDHPACGC</sequence>
<accession>A0ABT0GMX1</accession>
<comment type="caution">
    <text evidence="2">The sequence shown here is derived from an EMBL/GenBank/DDBJ whole genome shotgun (WGS) entry which is preliminary data.</text>
</comment>
<keyword evidence="3" id="KW-1185">Reference proteome</keyword>
<feature type="signal peptide" evidence="1">
    <location>
        <begin position="1"/>
        <end position="19"/>
    </location>
</feature>
<gene>
    <name evidence="2" type="ORF">M0G41_16935</name>
</gene>
<dbReference type="PROSITE" id="PS51257">
    <property type="entry name" value="PROKAR_LIPOPROTEIN"/>
    <property type="match status" value="1"/>
</dbReference>
<dbReference type="SUPFAM" id="SSF69318">
    <property type="entry name" value="Integrin alpha N-terminal domain"/>
    <property type="match status" value="1"/>
</dbReference>
<evidence type="ECO:0000313" key="2">
    <source>
        <dbReference type="EMBL" id="MCK7595347.1"/>
    </source>
</evidence>
<organism evidence="2 3">
    <name type="scientific">Pseudomarimonas salicorniae</name>
    <dbReference type="NCBI Taxonomy" id="2933270"/>
    <lineage>
        <taxon>Bacteria</taxon>
        <taxon>Pseudomonadati</taxon>
        <taxon>Pseudomonadota</taxon>
        <taxon>Gammaproteobacteria</taxon>
        <taxon>Lysobacterales</taxon>
        <taxon>Lysobacteraceae</taxon>
        <taxon>Pseudomarimonas</taxon>
    </lineage>
</organism>
<name>A0ABT0GMX1_9GAMM</name>
<evidence type="ECO:0008006" key="4">
    <source>
        <dbReference type="Google" id="ProtNLM"/>
    </source>
</evidence>
<reference evidence="2" key="1">
    <citation type="submission" date="2022-04" db="EMBL/GenBank/DDBJ databases">
        <title>Lysobacter sp. CAU 1642 isolated from sea sand.</title>
        <authorList>
            <person name="Kim W."/>
        </authorList>
    </citation>
    <scope>NUCLEOTIDE SEQUENCE</scope>
    <source>
        <strain evidence="2">CAU 1642</strain>
    </source>
</reference>
<keyword evidence="1" id="KW-0732">Signal</keyword>
<proteinExistence type="predicted"/>
<dbReference type="RefSeq" id="WP_248211222.1">
    <property type="nucleotide sequence ID" value="NZ_JALNMH010000016.1"/>
</dbReference>
<dbReference type="InterPro" id="IPR028994">
    <property type="entry name" value="Integrin_alpha_N"/>
</dbReference>
<dbReference type="EMBL" id="JALNMH010000016">
    <property type="protein sequence ID" value="MCK7595347.1"/>
    <property type="molecule type" value="Genomic_DNA"/>
</dbReference>